<proteinExistence type="predicted"/>
<dbReference type="PROSITE" id="PS00892">
    <property type="entry name" value="HIT_1"/>
    <property type="match status" value="1"/>
</dbReference>
<evidence type="ECO:0000259" key="5">
    <source>
        <dbReference type="PROSITE" id="PS51084"/>
    </source>
</evidence>
<feature type="short sequence motif" description="Histidine triad motif" evidence="2 3">
    <location>
        <begin position="95"/>
        <end position="99"/>
    </location>
</feature>
<name>A0A4Z1C5J7_9ACTN</name>
<dbReference type="InterPro" id="IPR036265">
    <property type="entry name" value="HIT-like_sf"/>
</dbReference>
<dbReference type="Proteomes" id="UP000297496">
    <property type="component" value="Unassembled WGS sequence"/>
</dbReference>
<dbReference type="AlphaFoldDB" id="A0A4Z1C5J7"/>
<dbReference type="PANTHER" id="PTHR46648">
    <property type="entry name" value="HIT FAMILY PROTEIN 1"/>
    <property type="match status" value="1"/>
</dbReference>
<evidence type="ECO:0000256" key="3">
    <source>
        <dbReference type="PROSITE-ProRule" id="PRU00464"/>
    </source>
</evidence>
<reference evidence="6 7" key="1">
    <citation type="submission" date="2019-04" db="EMBL/GenBank/DDBJ databases">
        <title>Three New Species of Nocardioides, Nocardioides euryhalodurans sp. nov., Nocardioides seonyuensis sp. nov. and Nocardioides eburneoflavus sp. nov. Isolated from Soil.</title>
        <authorList>
            <person name="Roh S.G."/>
            <person name="Lee C."/>
            <person name="Kim M.-K."/>
            <person name="Kim S.B."/>
        </authorList>
    </citation>
    <scope>NUCLEOTIDE SEQUENCE [LARGE SCALE GENOMIC DNA]</scope>
    <source>
        <strain evidence="6 7">MMS17-SY213</strain>
    </source>
</reference>
<feature type="compositionally biased region" description="Basic residues" evidence="4">
    <location>
        <begin position="156"/>
        <end position="171"/>
    </location>
</feature>
<feature type="region of interest" description="Disordered" evidence="4">
    <location>
        <begin position="136"/>
        <end position="209"/>
    </location>
</feature>
<dbReference type="PROSITE" id="PS51084">
    <property type="entry name" value="HIT_2"/>
    <property type="match status" value="1"/>
</dbReference>
<dbReference type="InterPro" id="IPR001310">
    <property type="entry name" value="Histidine_triad_HIT"/>
</dbReference>
<dbReference type="Gene3D" id="3.30.428.10">
    <property type="entry name" value="HIT-like"/>
    <property type="match status" value="1"/>
</dbReference>
<comment type="caution">
    <text evidence="6">The sequence shown here is derived from an EMBL/GenBank/DDBJ whole genome shotgun (WGS) entry which is preliminary data.</text>
</comment>
<evidence type="ECO:0000313" key="7">
    <source>
        <dbReference type="Proteomes" id="UP000297496"/>
    </source>
</evidence>
<sequence>MDGCVFCQIVAGDVPGHLVLETDDLVAFLDTRPVFKGHVLLVPRDHVETLPDLPAALRDPFLFAAQRIATAVKDGLGAQGSFVAVNNTVSQSVPHLHLHVVPRTKGDGLRGFFWPRTKYAAGEPETYAARLRAALDGRPDGRPEGRPSARPARPARGPRPRRRHAGVRARAARGDRSPWRRARARRPRRPLRPGRRRRSANPGRPSTPT</sequence>
<dbReference type="GO" id="GO:0003824">
    <property type="term" value="F:catalytic activity"/>
    <property type="evidence" value="ECO:0007669"/>
    <property type="project" value="InterPro"/>
</dbReference>
<protein>
    <submittedName>
        <fullName evidence="6">HIT family protein</fullName>
    </submittedName>
</protein>
<feature type="compositionally biased region" description="Low complexity" evidence="4">
    <location>
        <begin position="200"/>
        <end position="209"/>
    </location>
</feature>
<dbReference type="PANTHER" id="PTHR46648:SF1">
    <property type="entry name" value="ADENOSINE 5'-MONOPHOSPHORAMIDASE HNT1"/>
    <property type="match status" value="1"/>
</dbReference>
<feature type="compositionally biased region" description="Basic and acidic residues" evidence="4">
    <location>
        <begin position="136"/>
        <end position="147"/>
    </location>
</feature>
<keyword evidence="7" id="KW-1185">Reference proteome</keyword>
<dbReference type="PRINTS" id="PR00332">
    <property type="entry name" value="HISTRIAD"/>
</dbReference>
<accession>A0A4Z1C5J7</accession>
<evidence type="ECO:0000256" key="4">
    <source>
        <dbReference type="SAM" id="MobiDB-lite"/>
    </source>
</evidence>
<dbReference type="GO" id="GO:0009117">
    <property type="term" value="P:nucleotide metabolic process"/>
    <property type="evidence" value="ECO:0007669"/>
    <property type="project" value="TreeGrafter"/>
</dbReference>
<feature type="domain" description="HIT" evidence="5">
    <location>
        <begin position="5"/>
        <end position="110"/>
    </location>
</feature>
<evidence type="ECO:0000256" key="2">
    <source>
        <dbReference type="PIRSR" id="PIRSR601310-3"/>
    </source>
</evidence>
<dbReference type="Pfam" id="PF01230">
    <property type="entry name" value="HIT"/>
    <property type="match status" value="1"/>
</dbReference>
<evidence type="ECO:0000256" key="1">
    <source>
        <dbReference type="PIRSR" id="PIRSR601310-1"/>
    </source>
</evidence>
<dbReference type="OrthoDB" id="9784774at2"/>
<organism evidence="6 7">
    <name type="scientific">Nocardioides eburneiflavus</name>
    <dbReference type="NCBI Taxonomy" id="2518372"/>
    <lineage>
        <taxon>Bacteria</taxon>
        <taxon>Bacillati</taxon>
        <taxon>Actinomycetota</taxon>
        <taxon>Actinomycetes</taxon>
        <taxon>Propionibacteriales</taxon>
        <taxon>Nocardioidaceae</taxon>
        <taxon>Nocardioides</taxon>
    </lineage>
</organism>
<dbReference type="SUPFAM" id="SSF54197">
    <property type="entry name" value="HIT-like"/>
    <property type="match status" value="1"/>
</dbReference>
<gene>
    <name evidence="6" type="ORF">EXE59_00050</name>
</gene>
<dbReference type="EMBL" id="SRRO01000001">
    <property type="protein sequence ID" value="TGN62526.1"/>
    <property type="molecule type" value="Genomic_DNA"/>
</dbReference>
<evidence type="ECO:0000313" key="6">
    <source>
        <dbReference type="EMBL" id="TGN62526.1"/>
    </source>
</evidence>
<dbReference type="InterPro" id="IPR019808">
    <property type="entry name" value="Histidine_triad_CS"/>
</dbReference>
<feature type="compositionally biased region" description="Basic residues" evidence="4">
    <location>
        <begin position="179"/>
        <end position="199"/>
    </location>
</feature>
<feature type="active site" description="Tele-AMP-histidine intermediate" evidence="1">
    <location>
        <position position="97"/>
    </location>
</feature>
<dbReference type="InterPro" id="IPR011146">
    <property type="entry name" value="HIT-like"/>
</dbReference>